<proteinExistence type="predicted"/>
<reference evidence="1" key="3">
    <citation type="journal article" date="2017" name="Nature">
        <title>Genome sequence of the progenitor of the wheat D genome Aegilops tauschii.</title>
        <authorList>
            <person name="Luo M.C."/>
            <person name="Gu Y.Q."/>
            <person name="Puiu D."/>
            <person name="Wang H."/>
            <person name="Twardziok S.O."/>
            <person name="Deal K.R."/>
            <person name="Huo N."/>
            <person name="Zhu T."/>
            <person name="Wang L."/>
            <person name="Wang Y."/>
            <person name="McGuire P.E."/>
            <person name="Liu S."/>
            <person name="Long H."/>
            <person name="Ramasamy R.K."/>
            <person name="Rodriguez J.C."/>
            <person name="Van S.L."/>
            <person name="Yuan L."/>
            <person name="Wang Z."/>
            <person name="Xia Z."/>
            <person name="Xiao L."/>
            <person name="Anderson O.D."/>
            <person name="Ouyang S."/>
            <person name="Liang Y."/>
            <person name="Zimin A.V."/>
            <person name="Pertea G."/>
            <person name="Qi P."/>
            <person name="Bennetzen J.L."/>
            <person name="Dai X."/>
            <person name="Dawson M.W."/>
            <person name="Muller H.G."/>
            <person name="Kugler K."/>
            <person name="Rivarola-Duarte L."/>
            <person name="Spannagl M."/>
            <person name="Mayer K.F.X."/>
            <person name="Lu F.H."/>
            <person name="Bevan M.W."/>
            <person name="Leroy P."/>
            <person name="Li P."/>
            <person name="You F.M."/>
            <person name="Sun Q."/>
            <person name="Liu Z."/>
            <person name="Lyons E."/>
            <person name="Wicker T."/>
            <person name="Salzberg S.L."/>
            <person name="Devos K.M."/>
            <person name="Dvorak J."/>
        </authorList>
    </citation>
    <scope>NUCLEOTIDE SEQUENCE [LARGE SCALE GENOMIC DNA]</scope>
    <source>
        <strain evidence="1">cv. AL8/78</strain>
    </source>
</reference>
<sequence>GRCYRPAASSGISFDNFPHHKIGLKLGVPGMLLRKIKPTTVWVTQLNSLATRKPGWTRCWKGDHYRFKYGQRVCIPWIVVSSPGCKWPFTLLHRRTTFNKRYPTQVGDKEYSVQSDRRILVATGEFPCRVEGTAIPQLYFFLSCDSLTFIHDAGPFTSLHHSRVQELSDCQNGDFSCNRFGQRGVLGLGTARL</sequence>
<dbReference type="EnsemblPlants" id="AET7Gv20339200.1">
    <property type="protein sequence ID" value="AET7Gv20339200.1"/>
    <property type="gene ID" value="AET7Gv20339200"/>
</dbReference>
<dbReference type="Proteomes" id="UP000015105">
    <property type="component" value="Chromosome 7D"/>
</dbReference>
<reference evidence="2" key="2">
    <citation type="journal article" date="2017" name="Nat. Plants">
        <title>The Aegilops tauschii genome reveals multiple impacts of transposons.</title>
        <authorList>
            <person name="Zhao G."/>
            <person name="Zou C."/>
            <person name="Li K."/>
            <person name="Wang K."/>
            <person name="Li T."/>
            <person name="Gao L."/>
            <person name="Zhang X."/>
            <person name="Wang H."/>
            <person name="Yang Z."/>
            <person name="Liu X."/>
            <person name="Jiang W."/>
            <person name="Mao L."/>
            <person name="Kong X."/>
            <person name="Jiao Y."/>
            <person name="Jia J."/>
        </authorList>
    </citation>
    <scope>NUCLEOTIDE SEQUENCE [LARGE SCALE GENOMIC DNA]</scope>
    <source>
        <strain evidence="2">cv. AL8/78</strain>
    </source>
</reference>
<evidence type="ECO:0000313" key="2">
    <source>
        <dbReference type="Proteomes" id="UP000015105"/>
    </source>
</evidence>
<reference evidence="1" key="5">
    <citation type="journal article" date="2021" name="G3 (Bethesda)">
        <title>Aegilops tauschii genome assembly Aet v5.0 features greater sequence contiguity and improved annotation.</title>
        <authorList>
            <person name="Wang L."/>
            <person name="Zhu T."/>
            <person name="Rodriguez J.C."/>
            <person name="Deal K.R."/>
            <person name="Dubcovsky J."/>
            <person name="McGuire P.E."/>
            <person name="Lux T."/>
            <person name="Spannagl M."/>
            <person name="Mayer K.F.X."/>
            <person name="Baldrich P."/>
            <person name="Meyers B.C."/>
            <person name="Huo N."/>
            <person name="Gu Y.Q."/>
            <person name="Zhou H."/>
            <person name="Devos K.M."/>
            <person name="Bennetzen J.L."/>
            <person name="Unver T."/>
            <person name="Budak H."/>
            <person name="Gulick P.J."/>
            <person name="Galiba G."/>
            <person name="Kalapos B."/>
            <person name="Nelson D.R."/>
            <person name="Li P."/>
            <person name="You F.M."/>
            <person name="Luo M.C."/>
            <person name="Dvorak J."/>
        </authorList>
    </citation>
    <scope>NUCLEOTIDE SEQUENCE [LARGE SCALE GENOMIC DNA]</scope>
    <source>
        <strain evidence="1">cv. AL8/78</strain>
    </source>
</reference>
<evidence type="ECO:0000313" key="1">
    <source>
        <dbReference type="EnsemblPlants" id="AET7Gv20339200.1"/>
    </source>
</evidence>
<name>A0A453QVF9_AEGTS</name>
<accession>A0A453QVF9</accession>
<reference evidence="2" key="1">
    <citation type="journal article" date="2014" name="Science">
        <title>Ancient hybridizations among the ancestral genomes of bread wheat.</title>
        <authorList>
            <consortium name="International Wheat Genome Sequencing Consortium,"/>
            <person name="Marcussen T."/>
            <person name="Sandve S.R."/>
            <person name="Heier L."/>
            <person name="Spannagl M."/>
            <person name="Pfeifer M."/>
            <person name="Jakobsen K.S."/>
            <person name="Wulff B.B."/>
            <person name="Steuernagel B."/>
            <person name="Mayer K.F."/>
            <person name="Olsen O.A."/>
        </authorList>
    </citation>
    <scope>NUCLEOTIDE SEQUENCE [LARGE SCALE GENOMIC DNA]</scope>
    <source>
        <strain evidence="2">cv. AL8/78</strain>
    </source>
</reference>
<keyword evidence="2" id="KW-1185">Reference proteome</keyword>
<organism evidence="1 2">
    <name type="scientific">Aegilops tauschii subsp. strangulata</name>
    <name type="common">Goatgrass</name>
    <dbReference type="NCBI Taxonomy" id="200361"/>
    <lineage>
        <taxon>Eukaryota</taxon>
        <taxon>Viridiplantae</taxon>
        <taxon>Streptophyta</taxon>
        <taxon>Embryophyta</taxon>
        <taxon>Tracheophyta</taxon>
        <taxon>Spermatophyta</taxon>
        <taxon>Magnoliopsida</taxon>
        <taxon>Liliopsida</taxon>
        <taxon>Poales</taxon>
        <taxon>Poaceae</taxon>
        <taxon>BOP clade</taxon>
        <taxon>Pooideae</taxon>
        <taxon>Triticodae</taxon>
        <taxon>Triticeae</taxon>
        <taxon>Triticinae</taxon>
        <taxon>Aegilops</taxon>
    </lineage>
</organism>
<dbReference type="Gramene" id="AET7Gv20339200.1">
    <property type="protein sequence ID" value="AET7Gv20339200.1"/>
    <property type="gene ID" value="AET7Gv20339200"/>
</dbReference>
<dbReference type="AlphaFoldDB" id="A0A453QVF9"/>
<protein>
    <submittedName>
        <fullName evidence="1">Uncharacterized protein</fullName>
    </submittedName>
</protein>
<reference evidence="1" key="4">
    <citation type="submission" date="2019-03" db="UniProtKB">
        <authorList>
            <consortium name="EnsemblPlants"/>
        </authorList>
    </citation>
    <scope>IDENTIFICATION</scope>
</reference>